<gene>
    <name evidence="2" type="ORF">DPMN_171541</name>
</gene>
<dbReference type="AlphaFoldDB" id="A0A9D4IF87"/>
<dbReference type="EMBL" id="JAIWYP010000009">
    <property type="protein sequence ID" value="KAH3770257.1"/>
    <property type="molecule type" value="Genomic_DNA"/>
</dbReference>
<sequence>MVNITKESTQLTLKEIDTIQIEQITVDIIPTTTELLTTDHTYILTEIRIQIEQFRTITISKIEGLRETGTGQVGGPQQDHSRWRVQQSSDSVK</sequence>
<protein>
    <submittedName>
        <fullName evidence="2">Uncharacterized protein</fullName>
    </submittedName>
</protein>
<feature type="compositionally biased region" description="Polar residues" evidence="1">
    <location>
        <begin position="84"/>
        <end position="93"/>
    </location>
</feature>
<evidence type="ECO:0000256" key="1">
    <source>
        <dbReference type="SAM" id="MobiDB-lite"/>
    </source>
</evidence>
<accession>A0A9D4IF87</accession>
<reference evidence="2" key="1">
    <citation type="journal article" date="2019" name="bioRxiv">
        <title>The Genome of the Zebra Mussel, Dreissena polymorpha: A Resource for Invasive Species Research.</title>
        <authorList>
            <person name="McCartney M.A."/>
            <person name="Auch B."/>
            <person name="Kono T."/>
            <person name="Mallez S."/>
            <person name="Zhang Y."/>
            <person name="Obille A."/>
            <person name="Becker A."/>
            <person name="Abrahante J.E."/>
            <person name="Garbe J."/>
            <person name="Badalamenti J.P."/>
            <person name="Herman A."/>
            <person name="Mangelson H."/>
            <person name="Liachko I."/>
            <person name="Sullivan S."/>
            <person name="Sone E.D."/>
            <person name="Koren S."/>
            <person name="Silverstein K.A.T."/>
            <person name="Beckman K.B."/>
            <person name="Gohl D.M."/>
        </authorList>
    </citation>
    <scope>NUCLEOTIDE SEQUENCE</scope>
    <source>
        <strain evidence="2">Duluth1</strain>
        <tissue evidence="2">Whole animal</tissue>
    </source>
</reference>
<name>A0A9D4IF87_DREPO</name>
<evidence type="ECO:0000313" key="2">
    <source>
        <dbReference type="EMBL" id="KAH3770257.1"/>
    </source>
</evidence>
<feature type="region of interest" description="Disordered" evidence="1">
    <location>
        <begin position="66"/>
        <end position="93"/>
    </location>
</feature>
<keyword evidence="3" id="KW-1185">Reference proteome</keyword>
<reference evidence="2" key="2">
    <citation type="submission" date="2020-11" db="EMBL/GenBank/DDBJ databases">
        <authorList>
            <person name="McCartney M.A."/>
            <person name="Auch B."/>
            <person name="Kono T."/>
            <person name="Mallez S."/>
            <person name="Becker A."/>
            <person name="Gohl D.M."/>
            <person name="Silverstein K.A.T."/>
            <person name="Koren S."/>
            <person name="Bechman K.B."/>
            <person name="Herman A."/>
            <person name="Abrahante J.E."/>
            <person name="Garbe J."/>
        </authorList>
    </citation>
    <scope>NUCLEOTIDE SEQUENCE</scope>
    <source>
        <strain evidence="2">Duluth1</strain>
        <tissue evidence="2">Whole animal</tissue>
    </source>
</reference>
<proteinExistence type="predicted"/>
<dbReference type="Proteomes" id="UP000828390">
    <property type="component" value="Unassembled WGS sequence"/>
</dbReference>
<evidence type="ECO:0000313" key="3">
    <source>
        <dbReference type="Proteomes" id="UP000828390"/>
    </source>
</evidence>
<organism evidence="2 3">
    <name type="scientific">Dreissena polymorpha</name>
    <name type="common">Zebra mussel</name>
    <name type="synonym">Mytilus polymorpha</name>
    <dbReference type="NCBI Taxonomy" id="45954"/>
    <lineage>
        <taxon>Eukaryota</taxon>
        <taxon>Metazoa</taxon>
        <taxon>Spiralia</taxon>
        <taxon>Lophotrochozoa</taxon>
        <taxon>Mollusca</taxon>
        <taxon>Bivalvia</taxon>
        <taxon>Autobranchia</taxon>
        <taxon>Heteroconchia</taxon>
        <taxon>Euheterodonta</taxon>
        <taxon>Imparidentia</taxon>
        <taxon>Neoheterodontei</taxon>
        <taxon>Myida</taxon>
        <taxon>Dreissenoidea</taxon>
        <taxon>Dreissenidae</taxon>
        <taxon>Dreissena</taxon>
    </lineage>
</organism>
<comment type="caution">
    <text evidence="2">The sequence shown here is derived from an EMBL/GenBank/DDBJ whole genome shotgun (WGS) entry which is preliminary data.</text>
</comment>